<evidence type="ECO:0000256" key="1">
    <source>
        <dbReference type="SAM" id="SignalP"/>
    </source>
</evidence>
<dbReference type="RefSeq" id="WP_152884262.1">
    <property type="nucleotide sequence ID" value="NZ_VJZD01000003.1"/>
</dbReference>
<dbReference type="Proteomes" id="UP000325849">
    <property type="component" value="Unassembled WGS sequence"/>
</dbReference>
<protein>
    <recommendedName>
        <fullName evidence="4">Secreted protein</fullName>
    </recommendedName>
</protein>
<name>A0A5N8V4N2_9ACTN</name>
<dbReference type="EMBL" id="VJZD01000003">
    <property type="protein sequence ID" value="MPY30059.1"/>
    <property type="molecule type" value="Genomic_DNA"/>
</dbReference>
<proteinExistence type="predicted"/>
<evidence type="ECO:0000313" key="3">
    <source>
        <dbReference type="Proteomes" id="UP000325849"/>
    </source>
</evidence>
<evidence type="ECO:0000313" key="2">
    <source>
        <dbReference type="EMBL" id="MPY30059.1"/>
    </source>
</evidence>
<evidence type="ECO:0008006" key="4">
    <source>
        <dbReference type="Google" id="ProtNLM"/>
    </source>
</evidence>
<sequence>MFPVHLRTTAVGFALVLGVCAALFPSHDASAAPAGSGTDVRTAQAVSTSAAVRTSSDVPAVGPFTEPGFAATCTWHNFGEGEQPPLWLMFANPLCVEYSKRDITFDDGGALRFLVAEPSRFAITMLTCRYYQKDHWSVQATNGAVPYVAWDGQYWWDKTGRRAGARLTHFSVNGRTAGIGDAVAALRASNFDNLADALSEYGQEAGETGLTVALAPDLGCALIG</sequence>
<gene>
    <name evidence="2" type="ORF">FNH09_01555</name>
</gene>
<keyword evidence="3" id="KW-1185">Reference proteome</keyword>
<dbReference type="AlphaFoldDB" id="A0A5N8V4N2"/>
<keyword evidence="1" id="KW-0732">Signal</keyword>
<feature type="chain" id="PRO_5024805788" description="Secreted protein" evidence="1">
    <location>
        <begin position="32"/>
        <end position="224"/>
    </location>
</feature>
<dbReference type="OrthoDB" id="4224345at2"/>
<comment type="caution">
    <text evidence="2">The sequence shown here is derived from an EMBL/GenBank/DDBJ whole genome shotgun (WGS) entry which is preliminary data.</text>
</comment>
<accession>A0A5N8V4N2</accession>
<organism evidence="2 3">
    <name type="scientific">Streptomyces adustus</name>
    <dbReference type="NCBI Taxonomy" id="1609272"/>
    <lineage>
        <taxon>Bacteria</taxon>
        <taxon>Bacillati</taxon>
        <taxon>Actinomycetota</taxon>
        <taxon>Actinomycetes</taxon>
        <taxon>Kitasatosporales</taxon>
        <taxon>Streptomycetaceae</taxon>
        <taxon>Streptomyces</taxon>
    </lineage>
</organism>
<reference evidence="2 3" key="1">
    <citation type="submission" date="2019-07" db="EMBL/GenBank/DDBJ databases">
        <title>New species of Amycolatopsis and Streptomyces.</title>
        <authorList>
            <person name="Duangmal K."/>
            <person name="Teo W.F.A."/>
            <person name="Lipun K."/>
        </authorList>
    </citation>
    <scope>NUCLEOTIDE SEQUENCE [LARGE SCALE GENOMIC DNA]</scope>
    <source>
        <strain evidence="2 3">NBRC 109810</strain>
    </source>
</reference>
<feature type="signal peptide" evidence="1">
    <location>
        <begin position="1"/>
        <end position="31"/>
    </location>
</feature>